<dbReference type="InterPro" id="IPR051784">
    <property type="entry name" value="Nod_factor_ABC_transporter"/>
</dbReference>
<organism evidence="8 9">
    <name type="scientific">Kitasatospora terrestris</name>
    <dbReference type="NCBI Taxonomy" id="258051"/>
    <lineage>
        <taxon>Bacteria</taxon>
        <taxon>Bacillati</taxon>
        <taxon>Actinomycetota</taxon>
        <taxon>Actinomycetes</taxon>
        <taxon>Kitasatosporales</taxon>
        <taxon>Streptomycetaceae</taxon>
        <taxon>Kitasatospora</taxon>
    </lineage>
</organism>
<evidence type="ECO:0000256" key="3">
    <source>
        <dbReference type="ARBA" id="ARBA00022989"/>
    </source>
</evidence>
<keyword evidence="9" id="KW-1185">Reference proteome</keyword>
<feature type="transmembrane region" description="Helical" evidence="6">
    <location>
        <begin position="114"/>
        <end position="143"/>
    </location>
</feature>
<dbReference type="InterPro" id="IPR013525">
    <property type="entry name" value="ABC2_TM"/>
</dbReference>
<keyword evidence="3 6" id="KW-1133">Transmembrane helix</keyword>
<protein>
    <recommendedName>
        <fullName evidence="6">Transport permease protein</fullName>
    </recommendedName>
</protein>
<proteinExistence type="inferred from homology"/>
<gene>
    <name evidence="8" type="ORF">GCM10023235_23950</name>
</gene>
<evidence type="ECO:0000256" key="6">
    <source>
        <dbReference type="RuleBase" id="RU361157"/>
    </source>
</evidence>
<comment type="caution">
    <text evidence="6">Lacks conserved residue(s) required for the propagation of feature annotation.</text>
</comment>
<dbReference type="PIRSF" id="PIRSF006648">
    <property type="entry name" value="DrrB"/>
    <property type="match status" value="1"/>
</dbReference>
<name>A0ABP9DNG8_9ACTN</name>
<dbReference type="Pfam" id="PF01061">
    <property type="entry name" value="ABC2_membrane"/>
    <property type="match status" value="1"/>
</dbReference>
<dbReference type="InterPro" id="IPR047817">
    <property type="entry name" value="ABC2_TM_bact-type"/>
</dbReference>
<evidence type="ECO:0000256" key="5">
    <source>
        <dbReference type="ARBA" id="ARBA00023251"/>
    </source>
</evidence>
<keyword evidence="2 6" id="KW-0812">Transmembrane</keyword>
<dbReference type="PROSITE" id="PS51012">
    <property type="entry name" value="ABC_TM2"/>
    <property type="match status" value="1"/>
</dbReference>
<dbReference type="Proteomes" id="UP001501752">
    <property type="component" value="Unassembled WGS sequence"/>
</dbReference>
<reference evidence="9" key="1">
    <citation type="journal article" date="2019" name="Int. J. Syst. Evol. Microbiol.">
        <title>The Global Catalogue of Microorganisms (GCM) 10K type strain sequencing project: providing services to taxonomists for standard genome sequencing and annotation.</title>
        <authorList>
            <consortium name="The Broad Institute Genomics Platform"/>
            <consortium name="The Broad Institute Genome Sequencing Center for Infectious Disease"/>
            <person name="Wu L."/>
            <person name="Ma J."/>
        </authorList>
    </citation>
    <scope>NUCLEOTIDE SEQUENCE [LARGE SCALE GENOMIC DNA]</scope>
    <source>
        <strain evidence="9">JCM 13006</strain>
    </source>
</reference>
<dbReference type="PANTHER" id="PTHR43229:SF2">
    <property type="entry name" value="NODULATION PROTEIN J"/>
    <property type="match status" value="1"/>
</dbReference>
<keyword evidence="6" id="KW-0813">Transport</keyword>
<feature type="transmembrane region" description="Helical" evidence="6">
    <location>
        <begin position="149"/>
        <end position="173"/>
    </location>
</feature>
<dbReference type="EMBL" id="BAABIS010000001">
    <property type="protein sequence ID" value="GAA4846487.1"/>
    <property type="molecule type" value="Genomic_DNA"/>
</dbReference>
<evidence type="ECO:0000256" key="1">
    <source>
        <dbReference type="ARBA" id="ARBA00004141"/>
    </source>
</evidence>
<evidence type="ECO:0000256" key="2">
    <source>
        <dbReference type="ARBA" id="ARBA00022692"/>
    </source>
</evidence>
<feature type="transmembrane region" description="Helical" evidence="6">
    <location>
        <begin position="240"/>
        <end position="260"/>
    </location>
</feature>
<comment type="similarity">
    <text evidence="6">Belongs to the ABC-2 integral membrane protein family.</text>
</comment>
<dbReference type="PANTHER" id="PTHR43229">
    <property type="entry name" value="NODULATION PROTEIN J"/>
    <property type="match status" value="1"/>
</dbReference>
<evidence type="ECO:0000313" key="9">
    <source>
        <dbReference type="Proteomes" id="UP001501752"/>
    </source>
</evidence>
<evidence type="ECO:0000259" key="7">
    <source>
        <dbReference type="PROSITE" id="PS51012"/>
    </source>
</evidence>
<keyword evidence="6" id="KW-1003">Cell membrane</keyword>
<dbReference type="RefSeq" id="WP_345696788.1">
    <property type="nucleotide sequence ID" value="NZ_BAABIS010000001.1"/>
</dbReference>
<dbReference type="InterPro" id="IPR000412">
    <property type="entry name" value="ABC_2_transport"/>
</dbReference>
<comment type="caution">
    <text evidence="8">The sequence shown here is derived from an EMBL/GenBank/DDBJ whole genome shotgun (WGS) entry which is preliminary data.</text>
</comment>
<accession>A0ABP9DNG8</accession>
<feature type="transmembrane region" description="Helical" evidence="6">
    <location>
        <begin position="41"/>
        <end position="63"/>
    </location>
</feature>
<feature type="domain" description="ABC transmembrane type-2" evidence="7">
    <location>
        <begin position="38"/>
        <end position="265"/>
    </location>
</feature>
<feature type="transmembrane region" description="Helical" evidence="6">
    <location>
        <begin position="185"/>
        <end position="204"/>
    </location>
</feature>
<evidence type="ECO:0000313" key="8">
    <source>
        <dbReference type="EMBL" id="GAA4846487.1"/>
    </source>
</evidence>
<keyword evidence="4 6" id="KW-0472">Membrane</keyword>
<sequence>MSSAVLDANDTRIGLRASARHLGALTRRNLMRIKADPESMLDALLVPIIFTVLFVYVFGGAVAGGQQAYIQYMVPGLLGTTGLNLAMAVGTGLNSDFQTGVMDRFRTLPIGRSAVLLSKIAAEMMRSVVAFTVLITFSMILGLKLTTGFLPLLAAVGLSLMLGMSIVWISMLLGMSLRSAQAVQGVSMMVIMPLQFGSSIFAPASTMPGWLQAFTKYNPLSALADACRNLINGGPVAHSATIVVVFSVVVTAVFAPLAVARFRKRT</sequence>
<comment type="subcellular location">
    <subcellularLocation>
        <location evidence="6">Cell membrane</location>
        <topology evidence="6">Multi-pass membrane protein</topology>
    </subcellularLocation>
    <subcellularLocation>
        <location evidence="1">Membrane</location>
        <topology evidence="1">Multi-pass membrane protein</topology>
    </subcellularLocation>
</comment>
<keyword evidence="5" id="KW-0046">Antibiotic resistance</keyword>
<evidence type="ECO:0000256" key="4">
    <source>
        <dbReference type="ARBA" id="ARBA00023136"/>
    </source>
</evidence>